<sequence>MEDAVNVVTPKGKCRTSGCFAPDERCIEGLTLEECPNFTFGEIERDDSTEQRLVEARGHGHIEATTVIGRGGAAFSAAEADSCILSMPLRSTVGVVSLVGVPDSGKTTLLASLYEIVRRGLVHGALFAGSETIRGFEERCHYSRLASFRSSPDTPRTAAELRLLHLSVALEGTGKRIELFFADRRGEQFQDLLDRPALNDSFIEVQRGSHVAFLVDGDHLIDGGKREAAIAKVQRLAIALKDKLSDTCAIQLVVTKNDRLEGHTDEAFIRSRIDSLFKRISQTLKADVRVSVHYIASRMLGEPASGLNGLLEQWLQIYPAAQREAISVPLGSNAFERLMNVQTGNE</sequence>
<reference evidence="1" key="1">
    <citation type="submission" date="2021-09" db="EMBL/GenBank/DDBJ databases">
        <title>Isolation and characterization of 3-chlorobenzoate degrading bacteria from soils in Shizuoka.</title>
        <authorList>
            <person name="Ifat A."/>
            <person name="Ogawa N."/>
            <person name="Kimbara K."/>
            <person name="Moriuchi R."/>
            <person name="Dohra H."/>
            <person name="Shintani M."/>
        </authorList>
    </citation>
    <scope>NUCLEOTIDE SEQUENCE</scope>
    <source>
        <strain evidence="1">19CS2-2</strain>
    </source>
</reference>
<accession>A0ACB5QS01</accession>
<protein>
    <submittedName>
        <fullName evidence="1">Uncharacterized protein</fullName>
    </submittedName>
</protein>
<organism evidence="1 2">
    <name type="scientific">Caballeronia novacaledonica</name>
    <dbReference type="NCBI Taxonomy" id="1544861"/>
    <lineage>
        <taxon>Bacteria</taxon>
        <taxon>Pseudomonadati</taxon>
        <taxon>Pseudomonadota</taxon>
        <taxon>Betaproteobacteria</taxon>
        <taxon>Burkholderiales</taxon>
        <taxon>Burkholderiaceae</taxon>
        <taxon>Caballeronia</taxon>
    </lineage>
</organism>
<proteinExistence type="predicted"/>
<evidence type="ECO:0000313" key="2">
    <source>
        <dbReference type="Proteomes" id="UP001055013"/>
    </source>
</evidence>
<comment type="caution">
    <text evidence="1">The sequence shown here is derived from an EMBL/GenBank/DDBJ whole genome shotgun (WGS) entry which is preliminary data.</text>
</comment>
<gene>
    <name evidence="1" type="ORF">CBA19CS22_14165</name>
</gene>
<evidence type="ECO:0000313" key="1">
    <source>
        <dbReference type="EMBL" id="GJH17697.1"/>
    </source>
</evidence>
<keyword evidence="2" id="KW-1185">Reference proteome</keyword>
<dbReference type="EMBL" id="BPUR01000006">
    <property type="protein sequence ID" value="GJH17697.1"/>
    <property type="molecule type" value="Genomic_DNA"/>
</dbReference>
<dbReference type="Proteomes" id="UP001055013">
    <property type="component" value="Unassembled WGS sequence"/>
</dbReference>
<name>A0ACB5QS01_9BURK</name>